<dbReference type="Gene3D" id="2.60.40.150">
    <property type="entry name" value="C2 domain"/>
    <property type="match status" value="1"/>
</dbReference>
<dbReference type="CDD" id="cd00030">
    <property type="entry name" value="C2"/>
    <property type="match status" value="1"/>
</dbReference>
<dbReference type="InterPro" id="IPR035892">
    <property type="entry name" value="C2_domain_sf"/>
</dbReference>
<keyword evidence="2" id="KW-0106">Calcium</keyword>
<evidence type="ECO:0000313" key="5">
    <source>
        <dbReference type="EMBL" id="CAE8615082.1"/>
    </source>
</evidence>
<feature type="region of interest" description="Disordered" evidence="3">
    <location>
        <begin position="1069"/>
        <end position="1090"/>
    </location>
</feature>
<name>A0A813FLN2_POLGL</name>
<evidence type="ECO:0000313" key="6">
    <source>
        <dbReference type="Proteomes" id="UP000654075"/>
    </source>
</evidence>
<feature type="region of interest" description="Disordered" evidence="3">
    <location>
        <begin position="980"/>
        <end position="1001"/>
    </location>
</feature>
<feature type="region of interest" description="Disordered" evidence="3">
    <location>
        <begin position="1"/>
        <end position="48"/>
    </location>
</feature>
<feature type="domain" description="C2" evidence="4">
    <location>
        <begin position="698"/>
        <end position="815"/>
    </location>
</feature>
<evidence type="ECO:0000259" key="4">
    <source>
        <dbReference type="PROSITE" id="PS50004"/>
    </source>
</evidence>
<dbReference type="OrthoDB" id="419768at2759"/>
<comment type="caution">
    <text evidence="5">The sequence shown here is derived from an EMBL/GenBank/DDBJ whole genome shotgun (WGS) entry which is preliminary data.</text>
</comment>
<reference evidence="5" key="1">
    <citation type="submission" date="2021-02" db="EMBL/GenBank/DDBJ databases">
        <authorList>
            <person name="Dougan E. K."/>
            <person name="Rhodes N."/>
            <person name="Thang M."/>
            <person name="Chan C."/>
        </authorList>
    </citation>
    <scope>NUCLEOTIDE SEQUENCE</scope>
</reference>
<feature type="region of interest" description="Disordered" evidence="3">
    <location>
        <begin position="339"/>
        <end position="683"/>
    </location>
</feature>
<proteinExistence type="predicted"/>
<keyword evidence="1" id="KW-0479">Metal-binding</keyword>
<feature type="region of interest" description="Disordered" evidence="3">
    <location>
        <begin position="72"/>
        <end position="94"/>
    </location>
</feature>
<feature type="compositionally biased region" description="Low complexity" evidence="3">
    <location>
        <begin position="983"/>
        <end position="998"/>
    </location>
</feature>
<dbReference type="SUPFAM" id="SSF49562">
    <property type="entry name" value="C2 domain (Calcium/lipid-binding domain, CaLB)"/>
    <property type="match status" value="1"/>
</dbReference>
<accession>A0A813FLN2</accession>
<sequence length="1205" mass="127503">MEQLPPLSKELVPVPGAVDTSPRSQKLLSHIPFPQPEKAVSGYQGGGGSMKPAAMTPLNLSAIPFEPTTLAAPEFMSGDPAPEEQAEKQVPSDSSLAAPVLMSGYPVAEEAEKQVPSDSSLAAPVLMSGYPVAEEAGKQVPFDSSLAAPVLMSGYPVAEEAGKQVPFDSSLAAPVLMSGYPVAEEAGKQVPFDSSLAAPVLMSGYPVAEEAGKQVPFDTPLAPVLMRGYPEAEQAETQGSAAPIPCETALAPVLLSDYPAEAPAAEQAEENQGLSARVRPPAALTDTRELEESQLRPTSPALCSVMPDFSSSPIGPSRYPVGVRSLGFEVPGELIPAGNLLASADGPRLSSPTPSRSGRKKSQGFGQSSPSSLSDFVLRPGSNSPSRPVSREQTTSRPVSREQTTSRPASREQTTSRPASREQTTSRPASREQPTSRPVSRGQTNLQIPGTTLEDPAANQAAPGPPPAVASRGEVEGEQEEEASVAKQAAPGPPPPPTASRGEVEGVEEEANAAKQAAPGQPPPPASRGEVEGEQQEEASAAKQAAPGPPPPPAPLGDVEGEQEEEASAAKQAAPGPPPPPGSRGEVEGVEEENRAANQAAPGPPPPPISRGDVDCEQQEEESSAAKEAAPGPPPPPVSRGDVDFERQEEEAIAAKQAAPGPPPPLSVSQRDVEGEEDESSAAKQLRAITISEADLVKAGDGGLAATPDTYELQVTIVKARGLRDADWAPGAGTSDPYCICEVKDKFFVLHTETIDDQLSPEWNFQGTIPEFAADDVLVFRVKDEDLGKEGDGLGEVHLSSAQITPHGFEGELKLTVAGHSSAEAYITVKIGATKLHVWALAVPTATAEDAESGISDPAQELTAATAQSMASGHVRTAEDVAEEVAFVRQIRKLQDQPIQWQREQIAESYKQKAKKGNFAGVLAVAQRHASLKTEERPGGVEVAQVQSPARVQEPEDHFPQPVEPVEAPWSQELAMLDSRPVSRQSQPPASSHSSGSSTPVAFLPIIQNEQKGMRRSQTLPTGRMLAGEQSAAEEELQGRLRMEMEAHELCRGQAKDLERKLKIANSKLSSPPRVRKPARFGITDPGPYAVAPSTIPSQPSLRKENRLSLPALKPLRSVSPRRDPGDAVLPVVQNLLDETVMMSRSRAEQSRSRVEAFNKLGGVGMSTWDVRCAEKKSRYQDMNSFTDSMYASFHDWRNTYNSPG</sequence>
<dbReference type="GO" id="GO:0016020">
    <property type="term" value="C:membrane"/>
    <property type="evidence" value="ECO:0007669"/>
    <property type="project" value="TreeGrafter"/>
</dbReference>
<feature type="compositionally biased region" description="Polar residues" evidence="3">
    <location>
        <begin position="381"/>
        <end position="450"/>
    </location>
</feature>
<evidence type="ECO:0000256" key="3">
    <source>
        <dbReference type="SAM" id="MobiDB-lite"/>
    </source>
</evidence>
<protein>
    <recommendedName>
        <fullName evidence="4">C2 domain-containing protein</fullName>
    </recommendedName>
</protein>
<feature type="region of interest" description="Disordered" evidence="3">
    <location>
        <begin position="285"/>
        <end position="304"/>
    </location>
</feature>
<gene>
    <name evidence="5" type="ORF">PGLA1383_LOCUS32798</name>
</gene>
<dbReference type="SMART" id="SM00239">
    <property type="entry name" value="C2"/>
    <property type="match status" value="1"/>
</dbReference>
<dbReference type="PANTHER" id="PTHR45911:SF4">
    <property type="entry name" value="MULTIPLE C2 AND TRANSMEMBRANE DOMAIN-CONTAINING PROTEIN"/>
    <property type="match status" value="1"/>
</dbReference>
<dbReference type="PANTHER" id="PTHR45911">
    <property type="entry name" value="C2 DOMAIN-CONTAINING PROTEIN"/>
    <property type="match status" value="1"/>
</dbReference>
<evidence type="ECO:0000256" key="2">
    <source>
        <dbReference type="ARBA" id="ARBA00022837"/>
    </source>
</evidence>
<evidence type="ECO:0000256" key="1">
    <source>
        <dbReference type="ARBA" id="ARBA00022723"/>
    </source>
</evidence>
<organism evidence="5 6">
    <name type="scientific">Polarella glacialis</name>
    <name type="common">Dinoflagellate</name>
    <dbReference type="NCBI Taxonomy" id="89957"/>
    <lineage>
        <taxon>Eukaryota</taxon>
        <taxon>Sar</taxon>
        <taxon>Alveolata</taxon>
        <taxon>Dinophyceae</taxon>
        <taxon>Suessiales</taxon>
        <taxon>Suessiaceae</taxon>
        <taxon>Polarella</taxon>
    </lineage>
</organism>
<dbReference type="PROSITE" id="PS50004">
    <property type="entry name" value="C2"/>
    <property type="match status" value="1"/>
</dbReference>
<dbReference type="EMBL" id="CAJNNV010025557">
    <property type="protein sequence ID" value="CAE8615082.1"/>
    <property type="molecule type" value="Genomic_DNA"/>
</dbReference>
<dbReference type="Pfam" id="PF00168">
    <property type="entry name" value="C2"/>
    <property type="match status" value="1"/>
</dbReference>
<dbReference type="AlphaFoldDB" id="A0A813FLN2"/>
<feature type="compositionally biased region" description="Polar residues" evidence="3">
    <location>
        <begin position="364"/>
        <end position="374"/>
    </location>
</feature>
<dbReference type="Proteomes" id="UP000654075">
    <property type="component" value="Unassembled WGS sequence"/>
</dbReference>
<dbReference type="GO" id="GO:0005509">
    <property type="term" value="F:calcium ion binding"/>
    <property type="evidence" value="ECO:0007669"/>
    <property type="project" value="TreeGrafter"/>
</dbReference>
<dbReference type="InterPro" id="IPR000008">
    <property type="entry name" value="C2_dom"/>
</dbReference>
<keyword evidence="6" id="KW-1185">Reference proteome</keyword>